<dbReference type="SUPFAM" id="SSF51735">
    <property type="entry name" value="NAD(P)-binding Rossmann-fold domains"/>
    <property type="match status" value="1"/>
</dbReference>
<keyword evidence="4" id="KW-1185">Reference proteome</keyword>
<accession>A0A8S1CUG1</accession>
<dbReference type="AlphaFoldDB" id="A0A8S1CUG1"/>
<evidence type="ECO:0000313" key="4">
    <source>
        <dbReference type="Proteomes" id="UP000494165"/>
    </source>
</evidence>
<protein>
    <submittedName>
        <fullName evidence="3">Uncharacterized protein</fullName>
    </submittedName>
</protein>
<evidence type="ECO:0000313" key="3">
    <source>
        <dbReference type="EMBL" id="CAB3371518.1"/>
    </source>
</evidence>
<dbReference type="GO" id="GO:0016491">
    <property type="term" value="F:oxidoreductase activity"/>
    <property type="evidence" value="ECO:0007669"/>
    <property type="project" value="UniProtKB-KW"/>
</dbReference>
<dbReference type="EMBL" id="CADEPI010000062">
    <property type="protein sequence ID" value="CAB3371517.1"/>
    <property type="molecule type" value="Genomic_DNA"/>
</dbReference>
<sequence length="207" mass="23092">MVNLGMKVVGVSRKVIGTAKWKDVSSKEGHTGEMVYMQGDVTHPLEIKRILNWTRTEFGRTDVLVNAAGFYHNVNPCDAATYIQMYVYNVAATFMFSRAVVAEMIDNHTTNGHIITISSLVGKKNMGPISKESIVILESVRQVTVSLEDDVRTSLLPITVTNIKPPHWFVATSKPEDYIPIRDVTAEDIAKEICRAVSIDHPLTQYL</sequence>
<dbReference type="Pfam" id="PF00106">
    <property type="entry name" value="adh_short"/>
    <property type="match status" value="1"/>
</dbReference>
<gene>
    <name evidence="3" type="ORF">CLODIP_2_CD13580</name>
</gene>
<dbReference type="InterPro" id="IPR036291">
    <property type="entry name" value="NAD(P)-bd_dom_sf"/>
</dbReference>
<keyword evidence="2" id="KW-0560">Oxidoreductase</keyword>
<evidence type="ECO:0000256" key="1">
    <source>
        <dbReference type="ARBA" id="ARBA00006484"/>
    </source>
</evidence>
<dbReference type="EMBL" id="CADEPI010000062">
    <property type="protein sequence ID" value="CAB3371518.1"/>
    <property type="molecule type" value="Genomic_DNA"/>
</dbReference>
<proteinExistence type="inferred from homology"/>
<dbReference type="PANTHER" id="PTHR43115:SF4">
    <property type="entry name" value="DEHYDROGENASE_REDUCTASE SDR FAMILY MEMBER 11"/>
    <property type="match status" value="1"/>
</dbReference>
<dbReference type="CDD" id="cd05233">
    <property type="entry name" value="SDR_c"/>
    <property type="match status" value="1"/>
</dbReference>
<dbReference type="PANTHER" id="PTHR43115">
    <property type="entry name" value="DEHYDROGENASE/REDUCTASE SDR FAMILY MEMBER 11"/>
    <property type="match status" value="1"/>
</dbReference>
<comment type="similarity">
    <text evidence="1">Belongs to the short-chain dehydrogenases/reductases (SDR) family.</text>
</comment>
<evidence type="ECO:0000256" key="2">
    <source>
        <dbReference type="ARBA" id="ARBA00023002"/>
    </source>
</evidence>
<organism evidence="3 4">
    <name type="scientific">Cloeon dipterum</name>
    <dbReference type="NCBI Taxonomy" id="197152"/>
    <lineage>
        <taxon>Eukaryota</taxon>
        <taxon>Metazoa</taxon>
        <taxon>Ecdysozoa</taxon>
        <taxon>Arthropoda</taxon>
        <taxon>Hexapoda</taxon>
        <taxon>Insecta</taxon>
        <taxon>Pterygota</taxon>
        <taxon>Palaeoptera</taxon>
        <taxon>Ephemeroptera</taxon>
        <taxon>Pisciforma</taxon>
        <taxon>Baetidae</taxon>
        <taxon>Cloeon</taxon>
    </lineage>
</organism>
<dbReference type="Gene3D" id="3.40.50.720">
    <property type="entry name" value="NAD(P)-binding Rossmann-like Domain"/>
    <property type="match status" value="1"/>
</dbReference>
<dbReference type="InterPro" id="IPR002347">
    <property type="entry name" value="SDR_fam"/>
</dbReference>
<reference evidence="3 4" key="1">
    <citation type="submission" date="2020-04" db="EMBL/GenBank/DDBJ databases">
        <authorList>
            <person name="Alioto T."/>
            <person name="Alioto T."/>
            <person name="Gomez Garrido J."/>
        </authorList>
    </citation>
    <scope>NUCLEOTIDE SEQUENCE [LARGE SCALE GENOMIC DNA]</scope>
</reference>
<name>A0A8S1CUG1_9INSE</name>
<comment type="caution">
    <text evidence="3">The sequence shown here is derived from an EMBL/GenBank/DDBJ whole genome shotgun (WGS) entry which is preliminary data.</text>
</comment>
<dbReference type="OrthoDB" id="294295at2759"/>
<dbReference type="Proteomes" id="UP000494165">
    <property type="component" value="Unassembled WGS sequence"/>
</dbReference>